<dbReference type="KEGG" id="bhy:BHWA1_01465"/>
<name>A0A3B6VBI7_BRAHW</name>
<dbReference type="Gene3D" id="3.30.230.40">
    <property type="entry name" value="Imidazole glycerol phosphate dehydratase, domain 1"/>
    <property type="match status" value="2"/>
</dbReference>
<protein>
    <recommendedName>
        <fullName evidence="2 6">Imidazoleglycerol-phosphate dehydratase</fullName>
        <shortName evidence="6">IGPD</shortName>
        <ecNumber evidence="6 7">4.2.1.19</ecNumber>
    </recommendedName>
</protein>
<dbReference type="NCBIfam" id="NF002109">
    <property type="entry name" value="PRK00951.1-5"/>
    <property type="match status" value="1"/>
</dbReference>
<comment type="pathway">
    <text evidence="1 6 7">Amino-acid biosynthesis; L-histidine biosynthesis; L-histidine from 5-phospho-alpha-D-ribose 1-diphosphate: step 6/9.</text>
</comment>
<dbReference type="FunFam" id="3.30.230.40:FF:000003">
    <property type="entry name" value="Imidazoleglycerol-phosphate dehydratase HisB"/>
    <property type="match status" value="1"/>
</dbReference>
<dbReference type="GO" id="GO:0004424">
    <property type="term" value="F:imidazoleglycerol-phosphate dehydratase activity"/>
    <property type="evidence" value="ECO:0007669"/>
    <property type="project" value="UniProtKB-UniRule"/>
</dbReference>
<evidence type="ECO:0000256" key="3">
    <source>
        <dbReference type="ARBA" id="ARBA00022605"/>
    </source>
</evidence>
<dbReference type="RefSeq" id="WP_012670979.1">
    <property type="nucleotide sequence ID" value="NC_012225.1"/>
</dbReference>
<dbReference type="InterPro" id="IPR000807">
    <property type="entry name" value="ImidazoleglycerolP_deHydtase"/>
</dbReference>
<organism evidence="8 9">
    <name type="scientific">Brachyspira hyodysenteriae (strain ATCC 49526 / WA1)</name>
    <dbReference type="NCBI Taxonomy" id="565034"/>
    <lineage>
        <taxon>Bacteria</taxon>
        <taxon>Pseudomonadati</taxon>
        <taxon>Spirochaetota</taxon>
        <taxon>Spirochaetia</taxon>
        <taxon>Brachyspirales</taxon>
        <taxon>Brachyspiraceae</taxon>
        <taxon>Brachyspira</taxon>
    </lineage>
</organism>
<dbReference type="InterPro" id="IPR020568">
    <property type="entry name" value="Ribosomal_Su5_D2-typ_SF"/>
</dbReference>
<dbReference type="PANTHER" id="PTHR23133:SF2">
    <property type="entry name" value="IMIDAZOLEGLYCEROL-PHOSPHATE DEHYDRATASE"/>
    <property type="match status" value="1"/>
</dbReference>
<dbReference type="STRING" id="565034.BHWA1_01465"/>
<dbReference type="Pfam" id="PF00475">
    <property type="entry name" value="IGPD"/>
    <property type="match status" value="1"/>
</dbReference>
<dbReference type="PANTHER" id="PTHR23133">
    <property type="entry name" value="IMIDAZOLEGLYCEROL-PHOSPHATE DEHYDRATASE HIS7"/>
    <property type="match status" value="1"/>
</dbReference>
<evidence type="ECO:0000256" key="2">
    <source>
        <dbReference type="ARBA" id="ARBA00016664"/>
    </source>
</evidence>
<evidence type="ECO:0000313" key="8">
    <source>
        <dbReference type="EMBL" id="ACN83937.1"/>
    </source>
</evidence>
<dbReference type="GeneID" id="63962561"/>
<evidence type="ECO:0000256" key="4">
    <source>
        <dbReference type="ARBA" id="ARBA00023102"/>
    </source>
</evidence>
<evidence type="ECO:0000256" key="5">
    <source>
        <dbReference type="ARBA" id="ARBA00023239"/>
    </source>
</evidence>
<dbReference type="UniPathway" id="UPA00031">
    <property type="reaction ID" value="UER00011"/>
</dbReference>
<dbReference type="NCBIfam" id="NF002114">
    <property type="entry name" value="PRK00951.2-4"/>
    <property type="match status" value="1"/>
</dbReference>
<dbReference type="CDD" id="cd07914">
    <property type="entry name" value="IGPD"/>
    <property type="match status" value="1"/>
</dbReference>
<dbReference type="GO" id="GO:0000105">
    <property type="term" value="P:L-histidine biosynthetic process"/>
    <property type="evidence" value="ECO:0007669"/>
    <property type="project" value="UniProtKB-UniRule"/>
</dbReference>
<dbReference type="InterPro" id="IPR038494">
    <property type="entry name" value="IGPD_sf"/>
</dbReference>
<dbReference type="GO" id="GO:0005737">
    <property type="term" value="C:cytoplasm"/>
    <property type="evidence" value="ECO:0007669"/>
    <property type="project" value="UniProtKB-SubCell"/>
</dbReference>
<keyword evidence="9" id="KW-1185">Reference proteome</keyword>
<dbReference type="Proteomes" id="UP000001803">
    <property type="component" value="Chromosome"/>
</dbReference>
<comment type="subcellular location">
    <subcellularLocation>
        <location evidence="6 7">Cytoplasm</location>
    </subcellularLocation>
</comment>
<comment type="catalytic activity">
    <reaction evidence="6 7">
        <text>D-erythro-1-(imidazol-4-yl)glycerol 3-phosphate = 3-(imidazol-4-yl)-2-oxopropyl phosphate + H2O</text>
        <dbReference type="Rhea" id="RHEA:11040"/>
        <dbReference type="ChEBI" id="CHEBI:15377"/>
        <dbReference type="ChEBI" id="CHEBI:57766"/>
        <dbReference type="ChEBI" id="CHEBI:58278"/>
        <dbReference type="EC" id="4.2.1.19"/>
    </reaction>
</comment>
<evidence type="ECO:0000256" key="7">
    <source>
        <dbReference type="RuleBase" id="RU000599"/>
    </source>
</evidence>
<sequence>MENNKMRISEIERNTNETKIKIKLNIDGTGKYKNDTHIGFLDHMLDLFARHGRFDLETICFGDINVDYHHSVEDMGIVLGKCFAKALGDLKGIKRYGNFSMPMCEALTIVSVDICGRSHLIFNSDLKHEKVGDFDTELVKEFFTAFTNSMNITLHINTLYGENTHHIIESIFKGAARALAQACEIDEKYKDEVLSTKGMLENNKN</sequence>
<proteinExistence type="inferred from homology"/>
<dbReference type="SUPFAM" id="SSF54211">
    <property type="entry name" value="Ribosomal protein S5 domain 2-like"/>
    <property type="match status" value="2"/>
</dbReference>
<evidence type="ECO:0000256" key="1">
    <source>
        <dbReference type="ARBA" id="ARBA00005047"/>
    </source>
</evidence>
<keyword evidence="4 6" id="KW-0368">Histidine biosynthesis</keyword>
<keyword evidence="6" id="KW-0963">Cytoplasm</keyword>
<dbReference type="AlphaFoldDB" id="A0A3B6VBI7"/>
<reference evidence="8 9" key="1">
    <citation type="journal article" date="2009" name="PLoS ONE">
        <title>Genome sequence of the pathogenic intestinal spirochete Brachyspira hyodysenteriae reveals adaptations to its lifestyle in the porcine large intestine.</title>
        <authorList>
            <person name="Bellgard M.I."/>
            <person name="Wanchanthuek P."/>
            <person name="La T."/>
            <person name="Ryan K."/>
            <person name="Moolhuijzen P."/>
            <person name="Albertyn Z."/>
            <person name="Shaban B."/>
            <person name="Motro Y."/>
            <person name="Dunn D.S."/>
            <person name="Schibeci D."/>
            <person name="Hunter A."/>
            <person name="Barrero R."/>
            <person name="Phillips N.D."/>
            <person name="Hampson D.J."/>
        </authorList>
    </citation>
    <scope>NUCLEOTIDE SEQUENCE [LARGE SCALE GENOMIC DNA]</scope>
    <source>
        <strain evidence="9">ATCC 49526 / WA1</strain>
    </source>
</reference>
<dbReference type="InterPro" id="IPR020565">
    <property type="entry name" value="ImidazoleglycerP_deHydtase_CS"/>
</dbReference>
<dbReference type="FunFam" id="3.30.230.40:FF:000001">
    <property type="entry name" value="Imidazoleglycerol-phosphate dehydratase HisB"/>
    <property type="match status" value="1"/>
</dbReference>
<keyword evidence="5 6" id="KW-0456">Lyase</keyword>
<comment type="similarity">
    <text evidence="6 7">Belongs to the imidazoleglycerol-phosphate dehydratase family.</text>
</comment>
<keyword evidence="3 6" id="KW-0028">Amino-acid biosynthesis</keyword>
<accession>A0A3B6VBI7</accession>
<evidence type="ECO:0000256" key="6">
    <source>
        <dbReference type="HAMAP-Rule" id="MF_00076"/>
    </source>
</evidence>
<dbReference type="HAMAP" id="MF_00076">
    <property type="entry name" value="HisB"/>
    <property type="match status" value="1"/>
</dbReference>
<dbReference type="NCBIfam" id="NF002111">
    <property type="entry name" value="PRK00951.2-1"/>
    <property type="match status" value="1"/>
</dbReference>
<dbReference type="EC" id="4.2.1.19" evidence="6 7"/>
<dbReference type="PROSITE" id="PS00955">
    <property type="entry name" value="IGP_DEHYDRATASE_2"/>
    <property type="match status" value="1"/>
</dbReference>
<evidence type="ECO:0000313" key="9">
    <source>
        <dbReference type="Proteomes" id="UP000001803"/>
    </source>
</evidence>
<gene>
    <name evidence="6 8" type="primary">hisB</name>
    <name evidence="8" type="ordered locus">BHWA1_01465</name>
</gene>
<dbReference type="EMBL" id="CP001357">
    <property type="protein sequence ID" value="ACN83937.1"/>
    <property type="molecule type" value="Genomic_DNA"/>
</dbReference>
<dbReference type="PROSITE" id="PS00954">
    <property type="entry name" value="IGP_DEHYDRATASE_1"/>
    <property type="match status" value="1"/>
</dbReference>